<comment type="similarity">
    <text evidence="1">Belongs to the sigma-70 factor family. ECF subfamily.</text>
</comment>
<evidence type="ECO:0000256" key="4">
    <source>
        <dbReference type="ARBA" id="ARBA00023163"/>
    </source>
</evidence>
<name>W4PCH3_9BACE</name>
<evidence type="ECO:0000256" key="1">
    <source>
        <dbReference type="ARBA" id="ARBA00010641"/>
    </source>
</evidence>
<dbReference type="Gene3D" id="1.10.10.10">
    <property type="entry name" value="Winged helix-like DNA-binding domain superfamily/Winged helix DNA-binding domain"/>
    <property type="match status" value="1"/>
</dbReference>
<dbReference type="SUPFAM" id="SSF88946">
    <property type="entry name" value="Sigma2 domain of RNA polymerase sigma factors"/>
    <property type="match status" value="1"/>
</dbReference>
<dbReference type="PANTHER" id="PTHR43133:SF46">
    <property type="entry name" value="RNA POLYMERASE SIGMA-70 FACTOR ECF SUBFAMILY"/>
    <property type="match status" value="1"/>
</dbReference>
<dbReference type="SUPFAM" id="SSF88659">
    <property type="entry name" value="Sigma3 and sigma4 domains of RNA polymerase sigma factors"/>
    <property type="match status" value="1"/>
</dbReference>
<dbReference type="InterPro" id="IPR013324">
    <property type="entry name" value="RNA_pol_sigma_r3/r4-like"/>
</dbReference>
<dbReference type="InterPro" id="IPR014284">
    <property type="entry name" value="RNA_pol_sigma-70_dom"/>
</dbReference>
<dbReference type="GO" id="GO:0003677">
    <property type="term" value="F:DNA binding"/>
    <property type="evidence" value="ECO:0007669"/>
    <property type="project" value="InterPro"/>
</dbReference>
<dbReference type="InterPro" id="IPR013249">
    <property type="entry name" value="RNA_pol_sigma70_r4_t2"/>
</dbReference>
<feature type="domain" description="RNA polymerase sigma-70 region 2" evidence="5">
    <location>
        <begin position="26"/>
        <end position="90"/>
    </location>
</feature>
<evidence type="ECO:0000256" key="2">
    <source>
        <dbReference type="ARBA" id="ARBA00023015"/>
    </source>
</evidence>
<keyword evidence="3" id="KW-0731">Sigma factor</keyword>
<dbReference type="Gene3D" id="1.10.1740.10">
    <property type="match status" value="1"/>
</dbReference>
<evidence type="ECO:0000256" key="3">
    <source>
        <dbReference type="ARBA" id="ARBA00023082"/>
    </source>
</evidence>
<dbReference type="Proteomes" id="UP000018861">
    <property type="component" value="Unassembled WGS sequence"/>
</dbReference>
<organism evidence="7 8">
    <name type="scientific">Bacteroides pyogenes JCM 6292</name>
    <dbReference type="NCBI Taxonomy" id="1235809"/>
    <lineage>
        <taxon>Bacteria</taxon>
        <taxon>Pseudomonadati</taxon>
        <taxon>Bacteroidota</taxon>
        <taxon>Bacteroidia</taxon>
        <taxon>Bacteroidales</taxon>
        <taxon>Bacteroidaceae</taxon>
        <taxon>Bacteroides</taxon>
    </lineage>
</organism>
<comment type="caution">
    <text evidence="7">The sequence shown here is derived from an EMBL/GenBank/DDBJ whole genome shotgun (WGS) entry which is preliminary data.</text>
</comment>
<evidence type="ECO:0000259" key="6">
    <source>
        <dbReference type="Pfam" id="PF08281"/>
    </source>
</evidence>
<protein>
    <submittedName>
        <fullName evidence="7">RNA polymerase ECF-type sigma factor</fullName>
    </submittedName>
</protein>
<sequence>MSQAHQDEWIITQLTTNFDEGFRLMFLAYYAPLKRIAGKIVGSGFAEDAVQDIFTKIWSNKVCFDNVNSLKSYLYTSIQNQCLNVLRKNGLLENYKEALQNEYWEEAILDEEVFMRLYEAIDLLPEHYREAMIKTLQGESIAKIASSMNATEDTIKAYKRRAKQLLKKQLCDLSLIYK</sequence>
<dbReference type="InterPro" id="IPR013325">
    <property type="entry name" value="RNA_pol_sigma_r2"/>
</dbReference>
<dbReference type="NCBIfam" id="TIGR02937">
    <property type="entry name" value="sigma70-ECF"/>
    <property type="match status" value="1"/>
</dbReference>
<dbReference type="Pfam" id="PF08281">
    <property type="entry name" value="Sigma70_r4_2"/>
    <property type="match status" value="1"/>
</dbReference>
<dbReference type="InterPro" id="IPR036388">
    <property type="entry name" value="WH-like_DNA-bd_sf"/>
</dbReference>
<dbReference type="InterPro" id="IPR039425">
    <property type="entry name" value="RNA_pol_sigma-70-like"/>
</dbReference>
<dbReference type="GO" id="GO:0006352">
    <property type="term" value="P:DNA-templated transcription initiation"/>
    <property type="evidence" value="ECO:0007669"/>
    <property type="project" value="InterPro"/>
</dbReference>
<dbReference type="InterPro" id="IPR007627">
    <property type="entry name" value="RNA_pol_sigma70_r2"/>
</dbReference>
<accession>W4PCH3</accession>
<keyword evidence="4" id="KW-0804">Transcription</keyword>
<reference evidence="7 8" key="1">
    <citation type="journal article" date="2014" name="Genome Announc.">
        <title>Draft Genome Sequences of Three Strains of Bacteroides pyogenes Isolated from a Cat and Swine.</title>
        <authorList>
            <person name="Sakamoto M."/>
            <person name="Oshima K."/>
            <person name="Suda W."/>
            <person name="Kitamura K."/>
            <person name="Iida T."/>
            <person name="Hattori M."/>
            <person name="Ohkuma M."/>
        </authorList>
    </citation>
    <scope>NUCLEOTIDE SEQUENCE [LARGE SCALE GENOMIC DNA]</scope>
    <source>
        <strain evidence="7 8">JCM 6292</strain>
    </source>
</reference>
<evidence type="ECO:0000259" key="5">
    <source>
        <dbReference type="Pfam" id="PF04542"/>
    </source>
</evidence>
<dbReference type="EMBL" id="BAIQ01000047">
    <property type="protein sequence ID" value="GAE16884.1"/>
    <property type="molecule type" value="Genomic_DNA"/>
</dbReference>
<gene>
    <name evidence="7" type="ORF">JCM6292_3390</name>
</gene>
<dbReference type="PANTHER" id="PTHR43133">
    <property type="entry name" value="RNA POLYMERASE ECF-TYPE SIGMA FACTO"/>
    <property type="match status" value="1"/>
</dbReference>
<dbReference type="Pfam" id="PF04542">
    <property type="entry name" value="Sigma70_r2"/>
    <property type="match status" value="1"/>
</dbReference>
<evidence type="ECO:0000313" key="8">
    <source>
        <dbReference type="Proteomes" id="UP000018861"/>
    </source>
</evidence>
<feature type="domain" description="RNA polymerase sigma factor 70 region 4 type 2" evidence="6">
    <location>
        <begin position="115"/>
        <end position="166"/>
    </location>
</feature>
<keyword evidence="2" id="KW-0805">Transcription regulation</keyword>
<dbReference type="GO" id="GO:0016987">
    <property type="term" value="F:sigma factor activity"/>
    <property type="evidence" value="ECO:0007669"/>
    <property type="project" value="UniProtKB-KW"/>
</dbReference>
<proteinExistence type="inferred from homology"/>
<evidence type="ECO:0000313" key="7">
    <source>
        <dbReference type="EMBL" id="GAE16884.1"/>
    </source>
</evidence>
<dbReference type="AlphaFoldDB" id="W4PCH3"/>